<name>A0ABQ6WMF1_9EURO</name>
<dbReference type="Proteomes" id="UP000325395">
    <property type="component" value="Unassembled WGS sequence"/>
</dbReference>
<keyword evidence="1" id="KW-0812">Transmembrane</keyword>
<evidence type="ECO:0000313" key="2">
    <source>
        <dbReference type="EMBL" id="KAE8418304.1"/>
    </source>
</evidence>
<keyword evidence="1" id="KW-0472">Membrane</keyword>
<organism evidence="2 3">
    <name type="scientific">Aspergillus pseudocaelatus</name>
    <dbReference type="NCBI Taxonomy" id="1825620"/>
    <lineage>
        <taxon>Eukaryota</taxon>
        <taxon>Fungi</taxon>
        <taxon>Dikarya</taxon>
        <taxon>Ascomycota</taxon>
        <taxon>Pezizomycotina</taxon>
        <taxon>Eurotiomycetes</taxon>
        <taxon>Eurotiomycetidae</taxon>
        <taxon>Eurotiales</taxon>
        <taxon>Aspergillaceae</taxon>
        <taxon>Aspergillus</taxon>
        <taxon>Aspergillus subgen. Circumdati</taxon>
    </lineage>
</organism>
<reference evidence="2 3" key="1">
    <citation type="submission" date="2019-04" db="EMBL/GenBank/DDBJ databases">
        <authorList>
            <consortium name="DOE Joint Genome Institute"/>
            <person name="Mondo S."/>
            <person name="Kjaerbolling I."/>
            <person name="Vesth T."/>
            <person name="Frisvad J.C."/>
            <person name="Nybo J.L."/>
            <person name="Theobald S."/>
            <person name="Kildgaard S."/>
            <person name="Isbrandt T."/>
            <person name="Kuo A."/>
            <person name="Sato A."/>
            <person name="Lyhne E.K."/>
            <person name="Kogle M.E."/>
            <person name="Wiebenga A."/>
            <person name="Kun R.S."/>
            <person name="Lubbers R.J."/>
            <person name="Makela M.R."/>
            <person name="Barry K."/>
            <person name="Chovatia M."/>
            <person name="Clum A."/>
            <person name="Daum C."/>
            <person name="Haridas S."/>
            <person name="He G."/>
            <person name="LaButti K."/>
            <person name="Lipzen A."/>
            <person name="Riley R."/>
            <person name="Salamov A."/>
            <person name="Simmons B.A."/>
            <person name="Magnuson J.K."/>
            <person name="Henrissat B."/>
            <person name="Mortensen U.H."/>
            <person name="Larsen T.O."/>
            <person name="Devries R.P."/>
            <person name="Grigoriev I.V."/>
            <person name="Machida M."/>
            <person name="Baker S.E."/>
            <person name="Andersen M.R."/>
            <person name="Cantor M.N."/>
            <person name="Hua S.X."/>
        </authorList>
    </citation>
    <scope>NUCLEOTIDE SEQUENCE [LARGE SCALE GENOMIC DNA]</scope>
    <source>
        <strain evidence="2 3">CBS 117616</strain>
    </source>
</reference>
<accession>A0ABQ6WMF1</accession>
<dbReference type="EMBL" id="ML735728">
    <property type="protein sequence ID" value="KAE8418304.1"/>
    <property type="molecule type" value="Genomic_DNA"/>
</dbReference>
<protein>
    <submittedName>
        <fullName evidence="2">Uncharacterized protein</fullName>
    </submittedName>
</protein>
<evidence type="ECO:0000256" key="1">
    <source>
        <dbReference type="SAM" id="Phobius"/>
    </source>
</evidence>
<keyword evidence="3" id="KW-1185">Reference proteome</keyword>
<feature type="transmembrane region" description="Helical" evidence="1">
    <location>
        <begin position="32"/>
        <end position="51"/>
    </location>
</feature>
<proteinExistence type="predicted"/>
<gene>
    <name evidence="2" type="ORF">BDV36DRAFT_254522</name>
</gene>
<sequence length="55" mass="6176">MPVTFTPASNNLLNLMQGNNVLFRSLDFSQKGNSFVVSYVIIFFSLPFLSYEPLG</sequence>
<keyword evidence="1" id="KW-1133">Transmembrane helix</keyword>
<evidence type="ECO:0000313" key="3">
    <source>
        <dbReference type="Proteomes" id="UP000325395"/>
    </source>
</evidence>